<gene>
    <name evidence="15" type="primary">pdgfbb</name>
</gene>
<dbReference type="STRING" id="7998.ENSIPUP00000003086"/>
<dbReference type="Pfam" id="PF00341">
    <property type="entry name" value="PDGF"/>
    <property type="match status" value="1"/>
</dbReference>
<dbReference type="AlphaFoldDB" id="A0A2D0QFX9"/>
<feature type="region of interest" description="Disordered" evidence="11">
    <location>
        <begin position="385"/>
        <end position="477"/>
    </location>
</feature>
<keyword evidence="14" id="KW-1185">Reference proteome</keyword>
<dbReference type="PANTHER" id="PTHR11633:SF2">
    <property type="entry name" value="PLATELET-DERIVED GROWTH FACTOR SUBUNIT B"/>
    <property type="match status" value="1"/>
</dbReference>
<dbReference type="PROSITE" id="PS00249">
    <property type="entry name" value="PDGF_1"/>
    <property type="match status" value="1"/>
</dbReference>
<dbReference type="GeneID" id="108260470"/>
<evidence type="ECO:0000256" key="7">
    <source>
        <dbReference type="ARBA" id="ARBA00032702"/>
    </source>
</evidence>
<comment type="similarity">
    <text evidence="1 10">Belongs to the PDGF/VEGF growth factor family.</text>
</comment>
<protein>
    <recommendedName>
        <fullName evidence="2">Platelet-derived growth factor subunit B</fullName>
    </recommendedName>
    <alternativeName>
        <fullName evidence="5">PDGF-2</fullName>
    </alternativeName>
    <alternativeName>
        <fullName evidence="6">Platelet-derived growth factor B chain</fullName>
    </alternativeName>
    <alternativeName>
        <fullName evidence="7">Platelet-derived growth factor beta polypeptide</fullName>
    </alternativeName>
</protein>
<feature type="compositionally biased region" description="Basic and acidic residues" evidence="11">
    <location>
        <begin position="225"/>
        <end position="249"/>
    </location>
</feature>
<name>A0A2D0QFX9_ICTPU</name>
<dbReference type="SMART" id="SM00141">
    <property type="entry name" value="PDGF"/>
    <property type="match status" value="1"/>
</dbReference>
<evidence type="ECO:0000259" key="13">
    <source>
        <dbReference type="PROSITE" id="PS50278"/>
    </source>
</evidence>
<feature type="compositionally biased region" description="Low complexity" evidence="11">
    <location>
        <begin position="520"/>
        <end position="544"/>
    </location>
</feature>
<keyword evidence="3 10" id="KW-0339">Growth factor</keyword>
<comment type="subunit">
    <text evidence="9">Antiparallel homodimer; disulfide-linked. Antiparallel heterodimer with PDGFA; disulfide-linked. The PDGFB homodimer interacts with PDGFRA and PDGFRB homodimers, and with heterodimers formed by PDGFRA and PDGFRB. The heterodimer composed of PDGFA and PDGFB interacts with PDGFRB homodimers, and with heterodimers formed by PDGFRA and PDGFRB. Interacts with XLKD1. Interacts with LRP1. Interacts with SORL1 (via the N-terminal ectodomain). Interacts with CD82; this interaction inhibits PDGFB-mediated signaling pathway.</text>
</comment>
<dbReference type="GO" id="GO:0048008">
    <property type="term" value="P:platelet-derived growth factor receptor signaling pathway"/>
    <property type="evidence" value="ECO:0007669"/>
    <property type="project" value="TreeGrafter"/>
</dbReference>
<feature type="region of interest" description="Disordered" evidence="11">
    <location>
        <begin position="271"/>
        <end position="317"/>
    </location>
</feature>
<dbReference type="GO" id="GO:0051781">
    <property type="term" value="P:positive regulation of cell division"/>
    <property type="evidence" value="ECO:0007669"/>
    <property type="project" value="UniProtKB-KW"/>
</dbReference>
<evidence type="ECO:0000256" key="11">
    <source>
        <dbReference type="SAM" id="MobiDB-lite"/>
    </source>
</evidence>
<dbReference type="InterPro" id="IPR029034">
    <property type="entry name" value="Cystine-knot_cytokine"/>
</dbReference>
<evidence type="ECO:0000256" key="6">
    <source>
        <dbReference type="ARBA" id="ARBA00032481"/>
    </source>
</evidence>
<dbReference type="InterPro" id="IPR023581">
    <property type="entry name" value="PD_growth_factor_CS"/>
</dbReference>
<proteinExistence type="inferred from homology"/>
<dbReference type="GO" id="GO:0008284">
    <property type="term" value="P:positive regulation of cell population proliferation"/>
    <property type="evidence" value="ECO:0007669"/>
    <property type="project" value="TreeGrafter"/>
</dbReference>
<dbReference type="GO" id="GO:0005161">
    <property type="term" value="F:platelet-derived growth factor receptor binding"/>
    <property type="evidence" value="ECO:0007669"/>
    <property type="project" value="TreeGrafter"/>
</dbReference>
<dbReference type="PROSITE" id="PS50278">
    <property type="entry name" value="PDGF_2"/>
    <property type="match status" value="1"/>
</dbReference>
<evidence type="ECO:0000256" key="4">
    <source>
        <dbReference type="ARBA" id="ARBA00023246"/>
    </source>
</evidence>
<evidence type="ECO:0000256" key="9">
    <source>
        <dbReference type="ARBA" id="ARBA00046967"/>
    </source>
</evidence>
<evidence type="ECO:0000256" key="5">
    <source>
        <dbReference type="ARBA" id="ARBA00031888"/>
    </source>
</evidence>
<organism evidence="14 15">
    <name type="scientific">Ictalurus punctatus</name>
    <name type="common">Channel catfish</name>
    <name type="synonym">Silurus punctatus</name>
    <dbReference type="NCBI Taxonomy" id="7998"/>
    <lineage>
        <taxon>Eukaryota</taxon>
        <taxon>Metazoa</taxon>
        <taxon>Chordata</taxon>
        <taxon>Craniata</taxon>
        <taxon>Vertebrata</taxon>
        <taxon>Euteleostomi</taxon>
        <taxon>Actinopterygii</taxon>
        <taxon>Neopterygii</taxon>
        <taxon>Teleostei</taxon>
        <taxon>Ostariophysi</taxon>
        <taxon>Siluriformes</taxon>
        <taxon>Ictaluridae</taxon>
        <taxon>Ictalurus</taxon>
    </lineage>
</organism>
<dbReference type="GO" id="GO:0030335">
    <property type="term" value="P:positive regulation of cell migration"/>
    <property type="evidence" value="ECO:0007669"/>
    <property type="project" value="TreeGrafter"/>
</dbReference>
<comment type="function">
    <text evidence="8">Growth factor that plays an essential role in the regulation of embryonic development, cell proliferation, cell migration, survival and chemotaxis. Potent mitogen for cells of mesenchymal origin. Required for normal proliferation and recruitment of pericytes and vascular smooth muscle cells in the central nervous system, skin, lung, heart and placenta. Required for normal blood vessel development, and for normal development of kidney glomeruli. Plays an important role in wound healing. Signaling is modulated by the formation of heterodimers with PDGFA.</text>
</comment>
<feature type="compositionally biased region" description="Low complexity" evidence="11">
    <location>
        <begin position="296"/>
        <end position="307"/>
    </location>
</feature>
<dbReference type="GO" id="GO:0070374">
    <property type="term" value="P:positive regulation of ERK1 and ERK2 cascade"/>
    <property type="evidence" value="ECO:0007669"/>
    <property type="project" value="TreeGrafter"/>
</dbReference>
<feature type="compositionally biased region" description="Acidic residues" evidence="11">
    <location>
        <begin position="459"/>
        <end position="468"/>
    </location>
</feature>
<keyword evidence="12" id="KW-0732">Signal</keyword>
<evidence type="ECO:0000256" key="12">
    <source>
        <dbReference type="SAM" id="SignalP"/>
    </source>
</evidence>
<dbReference type="OrthoDB" id="8878063at2759"/>
<dbReference type="CDD" id="cd00135">
    <property type="entry name" value="PDGF"/>
    <property type="match status" value="1"/>
</dbReference>
<dbReference type="GO" id="GO:0008083">
    <property type="term" value="F:growth factor activity"/>
    <property type="evidence" value="ECO:0007669"/>
    <property type="project" value="UniProtKB-KW"/>
</dbReference>
<dbReference type="GO" id="GO:0005615">
    <property type="term" value="C:extracellular space"/>
    <property type="evidence" value="ECO:0007669"/>
    <property type="project" value="TreeGrafter"/>
</dbReference>
<feature type="compositionally biased region" description="Basic residues" evidence="11">
    <location>
        <begin position="552"/>
        <end position="569"/>
    </location>
</feature>
<evidence type="ECO:0000313" key="15">
    <source>
        <dbReference type="RefSeq" id="XP_017316275.1"/>
    </source>
</evidence>
<feature type="compositionally biased region" description="Polar residues" evidence="11">
    <location>
        <begin position="403"/>
        <end position="427"/>
    </location>
</feature>
<dbReference type="Gene3D" id="2.10.90.10">
    <property type="entry name" value="Cystine-knot cytokines"/>
    <property type="match status" value="1"/>
</dbReference>
<feature type="compositionally biased region" description="Basic residues" evidence="11">
    <location>
        <begin position="277"/>
        <end position="286"/>
    </location>
</feature>
<evidence type="ECO:0000256" key="3">
    <source>
        <dbReference type="ARBA" id="ARBA00023030"/>
    </source>
</evidence>
<dbReference type="PANTHER" id="PTHR11633">
    <property type="entry name" value="PLATELET-DERIVED GROWTH FACTOR"/>
    <property type="match status" value="1"/>
</dbReference>
<sequence length="581" mass="66035">MSTGLCWLRALLLAACLCFGSAERDPLPVALAELMKSGSVSSTEDLQLLLLSDSVDDDPESDHANNTNNRLPRSLLGKREYTIPPTQRARPTSFFLAPTQDHRDNNRMKVLSPHSEANAPPAQQAQCKVRTEVMEVTRSMLDRSNANFLLWPPCVEVQRCSGCCNTKTLKCVAVLTHTRHLQVMKIQYVNMRPVYNKAVVSVNDHVECRCQPVPRPASRRKSPAHKQEARDRAGKPRNKDELHRRDELKPNQRLKLEDLLSHSWLPLENGDDAWSHNKTHHGKSRGHSLGDERKYNSSSNGTNGWSSERLANPLPNDIKREDTGLLLHNVTRARERVREKEAKDVEIQKNSTISDDRLTNQSLVNGVGPTEITNQIPQHESELVQCAGHSKSAESSQVHRNETTSQMETTQNQTHSEAHVGQTNQTMVPKPAEKTNQKQGHAFNAEKEPSTRIKGNETPEMESTQEEMEGTRSSSTLLKERKALEEEKEELLLLHKRLDEEKHKHFLKAQQHSQHEDQKQQQPHPKPQQTHTTTQRTESRTSTPVRVSTPHTHPRLPPHPPKRLRKHRNRISKAVMRAMLM</sequence>
<dbReference type="GO" id="GO:0016020">
    <property type="term" value="C:membrane"/>
    <property type="evidence" value="ECO:0007669"/>
    <property type="project" value="InterPro"/>
</dbReference>
<dbReference type="CTD" id="796490"/>
<evidence type="ECO:0000256" key="8">
    <source>
        <dbReference type="ARBA" id="ARBA00046258"/>
    </source>
</evidence>
<feature type="region of interest" description="Disordered" evidence="11">
    <location>
        <begin position="211"/>
        <end position="249"/>
    </location>
</feature>
<feature type="region of interest" description="Disordered" evidence="11">
    <location>
        <begin position="505"/>
        <end position="569"/>
    </location>
</feature>
<feature type="domain" description="Platelet-derived growth factor (PDGF) family profile" evidence="13">
    <location>
        <begin position="109"/>
        <end position="215"/>
    </location>
</feature>
<reference evidence="15" key="2">
    <citation type="submission" date="2025-08" db="UniProtKB">
        <authorList>
            <consortium name="RefSeq"/>
        </authorList>
    </citation>
    <scope>IDENTIFICATION</scope>
    <source>
        <tissue evidence="15">Blood</tissue>
    </source>
</reference>
<dbReference type="RefSeq" id="XP_017316275.1">
    <property type="nucleotide sequence ID" value="XM_017460786.3"/>
</dbReference>
<dbReference type="Proteomes" id="UP000221080">
    <property type="component" value="Chromosome 2"/>
</dbReference>
<reference evidence="14" key="1">
    <citation type="journal article" date="2016" name="Nat. Commun.">
        <title>The channel catfish genome sequence provides insights into the evolution of scale formation in teleosts.</title>
        <authorList>
            <person name="Liu Z."/>
            <person name="Liu S."/>
            <person name="Yao J."/>
            <person name="Bao L."/>
            <person name="Zhang J."/>
            <person name="Li Y."/>
            <person name="Jiang C."/>
            <person name="Sun L."/>
            <person name="Wang R."/>
            <person name="Zhang Y."/>
            <person name="Zhou T."/>
            <person name="Zeng Q."/>
            <person name="Fu Q."/>
            <person name="Gao S."/>
            <person name="Li N."/>
            <person name="Koren S."/>
            <person name="Jiang Y."/>
            <person name="Zimin A."/>
            <person name="Xu P."/>
            <person name="Phillippy A.M."/>
            <person name="Geng X."/>
            <person name="Song L."/>
            <person name="Sun F."/>
            <person name="Li C."/>
            <person name="Wang X."/>
            <person name="Chen A."/>
            <person name="Jin Y."/>
            <person name="Yuan Z."/>
            <person name="Yang Y."/>
            <person name="Tan S."/>
            <person name="Peatman E."/>
            <person name="Lu J."/>
            <person name="Qin Z."/>
            <person name="Dunham R."/>
            <person name="Li Z."/>
            <person name="Sonstegard T."/>
            <person name="Feng J."/>
            <person name="Danzmann R.G."/>
            <person name="Schroeder S."/>
            <person name="Scheffler B."/>
            <person name="Duke M.V."/>
            <person name="Ballard L."/>
            <person name="Kucuktas H."/>
            <person name="Kaltenboeck L."/>
            <person name="Liu H."/>
            <person name="Armbruster J."/>
            <person name="Xie Y."/>
            <person name="Kirby M.L."/>
            <person name="Tian Y."/>
            <person name="Flanagan M.E."/>
            <person name="Mu W."/>
            <person name="Waldbieser G.C."/>
        </authorList>
    </citation>
    <scope>NUCLEOTIDE SEQUENCE [LARGE SCALE GENOMIC DNA]</scope>
    <source>
        <strain evidence="14">SDA103</strain>
    </source>
</reference>
<evidence type="ECO:0000313" key="14">
    <source>
        <dbReference type="Proteomes" id="UP000221080"/>
    </source>
</evidence>
<feature type="compositionally biased region" description="Basic and acidic residues" evidence="11">
    <location>
        <begin position="444"/>
        <end position="457"/>
    </location>
</feature>
<dbReference type="InterPro" id="IPR000072">
    <property type="entry name" value="PDGF/VEGF_dom"/>
</dbReference>
<feature type="chain" id="PRO_5012767976" description="Platelet-derived growth factor subunit B" evidence="12">
    <location>
        <begin position="23"/>
        <end position="581"/>
    </location>
</feature>
<accession>A0A2D0QFX9</accession>
<feature type="signal peptide" evidence="12">
    <location>
        <begin position="1"/>
        <end position="22"/>
    </location>
</feature>
<keyword evidence="4" id="KW-0497">Mitogen</keyword>
<dbReference type="KEGG" id="ipu:108260470"/>
<evidence type="ECO:0000256" key="10">
    <source>
        <dbReference type="RuleBase" id="RU003818"/>
    </source>
</evidence>
<evidence type="ECO:0000256" key="1">
    <source>
        <dbReference type="ARBA" id="ARBA00006686"/>
    </source>
</evidence>
<dbReference type="SUPFAM" id="SSF57501">
    <property type="entry name" value="Cystine-knot cytokines"/>
    <property type="match status" value="1"/>
</dbReference>
<dbReference type="GO" id="GO:0051897">
    <property type="term" value="P:positive regulation of phosphatidylinositol 3-kinase/protein kinase B signal transduction"/>
    <property type="evidence" value="ECO:0007669"/>
    <property type="project" value="TreeGrafter"/>
</dbReference>
<evidence type="ECO:0000256" key="2">
    <source>
        <dbReference type="ARBA" id="ARBA00018117"/>
    </source>
</evidence>